<evidence type="ECO:0000313" key="2">
    <source>
        <dbReference type="Proteomes" id="UP001363151"/>
    </source>
</evidence>
<sequence>MTSLNHVPRISRREAAFAMLDSVKAAGGWDEYVLRHRAILKSIVSKCAPLPDDCLFAIAAFICPPGGW</sequence>
<evidence type="ECO:0000313" key="1">
    <source>
        <dbReference type="EMBL" id="KAK7242352.1"/>
    </source>
</evidence>
<accession>A0ABR1G1M2</accession>
<name>A0ABR1G1M2_AURAN</name>
<proteinExistence type="predicted"/>
<dbReference type="Proteomes" id="UP001363151">
    <property type="component" value="Unassembled WGS sequence"/>
</dbReference>
<reference evidence="1 2" key="1">
    <citation type="submission" date="2024-03" db="EMBL/GenBank/DDBJ databases">
        <title>Aureococcus anophagefferens CCMP1851 and Kratosvirus quantuckense: Draft genome of a second virus-susceptible host strain in the model system.</title>
        <authorList>
            <person name="Chase E."/>
            <person name="Truchon A.R."/>
            <person name="Schepens W."/>
            <person name="Wilhelm S.W."/>
        </authorList>
    </citation>
    <scope>NUCLEOTIDE SEQUENCE [LARGE SCALE GENOMIC DNA]</scope>
    <source>
        <strain evidence="1 2">CCMP1851</strain>
    </source>
</reference>
<organism evidence="1 2">
    <name type="scientific">Aureococcus anophagefferens</name>
    <name type="common">Harmful bloom alga</name>
    <dbReference type="NCBI Taxonomy" id="44056"/>
    <lineage>
        <taxon>Eukaryota</taxon>
        <taxon>Sar</taxon>
        <taxon>Stramenopiles</taxon>
        <taxon>Ochrophyta</taxon>
        <taxon>Pelagophyceae</taxon>
        <taxon>Pelagomonadales</taxon>
        <taxon>Pelagomonadaceae</taxon>
        <taxon>Aureococcus</taxon>
    </lineage>
</organism>
<gene>
    <name evidence="1" type="ORF">SO694_00012225</name>
</gene>
<comment type="caution">
    <text evidence="1">The sequence shown here is derived from an EMBL/GenBank/DDBJ whole genome shotgun (WGS) entry which is preliminary data.</text>
</comment>
<protein>
    <submittedName>
        <fullName evidence="1">Uncharacterized protein</fullName>
    </submittedName>
</protein>
<keyword evidence="2" id="KW-1185">Reference proteome</keyword>
<dbReference type="EMBL" id="JBBJCI010000145">
    <property type="protein sequence ID" value="KAK7242352.1"/>
    <property type="molecule type" value="Genomic_DNA"/>
</dbReference>